<proteinExistence type="predicted"/>
<dbReference type="Proteomes" id="UP000005466">
    <property type="component" value="Unassembled WGS sequence"/>
</dbReference>
<dbReference type="BioCyc" id="PSYR875330:G11XH-7026-MONOMER"/>
<reference evidence="1 2" key="1">
    <citation type="journal article" date="2011" name="PLoS Pathog.">
        <title>Dynamic evolution of pathogenicity revealed by sequencing and comparative genomics of 19 Pseudomonas syringae isolates.</title>
        <authorList>
            <person name="Baltrus D.A."/>
            <person name="Nishimura M.T."/>
            <person name="Romanchuk A."/>
            <person name="Chang J.H."/>
            <person name="Mukhtar M.S."/>
            <person name="Cherkis K."/>
            <person name="Roach J."/>
            <person name="Grant S.R."/>
            <person name="Jones C.D."/>
            <person name="Dangl J.L."/>
        </authorList>
    </citation>
    <scope>NUCLEOTIDE SEQUENCE [LARGE SCALE GENOMIC DNA]</scope>
    <source>
        <strain evidence="2">race 4</strain>
    </source>
</reference>
<comment type="caution">
    <text evidence="1">The sequence shown here is derived from an EMBL/GenBank/DDBJ whole genome shotgun (WGS) entry which is preliminary data.</text>
</comment>
<name>F3CGZ0_PSESG</name>
<gene>
    <name evidence="1" type="ORF">Pgy4_36807</name>
</gene>
<feature type="non-terminal residue" evidence="1">
    <location>
        <position position="1"/>
    </location>
</feature>
<dbReference type="EMBL" id="ADWY01002846">
    <property type="protein sequence ID" value="EGH18532.1"/>
    <property type="molecule type" value="Genomic_DNA"/>
</dbReference>
<evidence type="ECO:0000313" key="1">
    <source>
        <dbReference type="EMBL" id="EGH18532.1"/>
    </source>
</evidence>
<sequence>QAVRRFLRASGFDYIQQSDRQGLTPRIELAKRLSMGDVNTRQFAALPAFQSQISSYDSIRRL</sequence>
<feature type="non-terminal residue" evidence="1">
    <location>
        <position position="62"/>
    </location>
</feature>
<evidence type="ECO:0000313" key="2">
    <source>
        <dbReference type="Proteomes" id="UP000005466"/>
    </source>
</evidence>
<organism evidence="1 2">
    <name type="scientific">Pseudomonas savastanoi pv. glycinea str. race 4</name>
    <dbReference type="NCBI Taxonomy" id="875330"/>
    <lineage>
        <taxon>Bacteria</taxon>
        <taxon>Pseudomonadati</taxon>
        <taxon>Pseudomonadota</taxon>
        <taxon>Gammaproteobacteria</taxon>
        <taxon>Pseudomonadales</taxon>
        <taxon>Pseudomonadaceae</taxon>
        <taxon>Pseudomonas</taxon>
    </lineage>
</organism>
<dbReference type="AlphaFoldDB" id="F3CGZ0"/>
<protein>
    <submittedName>
        <fullName evidence="1">Uncharacterized protein</fullName>
    </submittedName>
</protein>
<accession>F3CGZ0</accession>